<proteinExistence type="predicted"/>
<protein>
    <submittedName>
        <fullName evidence="1">Uncharacterized protein</fullName>
    </submittedName>
</protein>
<sequence>MKRYVVFFCIIFIVFVTLILDISKNEKLIFYNTNINTVYFDSIKLDVKGSSESIRLNKNEYDNSIWDIGFNVLEENLPADFKYNGILKLMVFDEKSNLIMLKEITALEHIVFSDKDLSNIKIAAFCRDVFKISGDYVDLVLLVEQEDKQLSNYSVRCFLGSIVTP</sequence>
<reference evidence="1 2" key="1">
    <citation type="journal article" date="2013" name="PLoS ONE">
        <title>Genome-Wide Relatedness of Treponema pedis, from Gingiva and Necrotic Skin Lesions of Pigs, with the Human Oral Pathogen Treponema denticola.</title>
        <authorList>
            <person name="Svartstrom O."/>
            <person name="Mushtaq M."/>
            <person name="Pringle M."/>
            <person name="Segerman B."/>
        </authorList>
    </citation>
    <scope>NUCLEOTIDE SEQUENCE [LARGE SCALE GENOMIC DNA]</scope>
    <source>
        <strain evidence="1">T A4</strain>
    </source>
</reference>
<evidence type="ECO:0000313" key="2">
    <source>
        <dbReference type="Proteomes" id="UP000015620"/>
    </source>
</evidence>
<evidence type="ECO:0000313" key="1">
    <source>
        <dbReference type="EMBL" id="AGT42620.1"/>
    </source>
</evidence>
<dbReference type="EMBL" id="CP004120">
    <property type="protein sequence ID" value="AGT42620.1"/>
    <property type="molecule type" value="Genomic_DNA"/>
</dbReference>
<dbReference type="Proteomes" id="UP000015620">
    <property type="component" value="Chromosome"/>
</dbReference>
<keyword evidence="2" id="KW-1185">Reference proteome</keyword>
<dbReference type="RefSeq" id="WP_020963920.1">
    <property type="nucleotide sequence ID" value="NC_022097.1"/>
</dbReference>
<organism evidence="1 2">
    <name type="scientific">Treponema pedis str. T A4</name>
    <dbReference type="NCBI Taxonomy" id="1291379"/>
    <lineage>
        <taxon>Bacteria</taxon>
        <taxon>Pseudomonadati</taxon>
        <taxon>Spirochaetota</taxon>
        <taxon>Spirochaetia</taxon>
        <taxon>Spirochaetales</taxon>
        <taxon>Treponemataceae</taxon>
        <taxon>Treponema</taxon>
    </lineage>
</organism>
<dbReference type="KEGG" id="tped:TPE_0124"/>
<dbReference type="AlphaFoldDB" id="S5ZRH7"/>
<dbReference type="HOGENOM" id="CLU_1610041_0_0_12"/>
<gene>
    <name evidence="1" type="ORF">TPE_0124</name>
</gene>
<accession>S5ZRH7</accession>
<dbReference type="STRING" id="1291379.TPE_0124"/>
<dbReference type="OrthoDB" id="9912966at2"/>
<dbReference type="GeneID" id="301088856"/>
<name>S5ZRH7_9SPIR</name>